<dbReference type="AlphaFoldDB" id="A0AA88XJG1"/>
<feature type="transmembrane region" description="Helical" evidence="5">
    <location>
        <begin position="133"/>
        <end position="152"/>
    </location>
</feature>
<reference evidence="6" key="1">
    <citation type="submission" date="2019-08" db="EMBL/GenBank/DDBJ databases">
        <title>The improved chromosome-level genome for the pearl oyster Pinctada fucata martensii using PacBio sequencing and Hi-C.</title>
        <authorList>
            <person name="Zheng Z."/>
        </authorList>
    </citation>
    <scope>NUCLEOTIDE SEQUENCE</scope>
    <source>
        <strain evidence="6">ZZ-2019</strain>
        <tissue evidence="6">Adductor muscle</tissue>
    </source>
</reference>
<protein>
    <submittedName>
        <fullName evidence="6">Uncharacterized protein</fullName>
    </submittedName>
</protein>
<comment type="caution">
    <text evidence="6">The sequence shown here is derived from an EMBL/GenBank/DDBJ whole genome shotgun (WGS) entry which is preliminary data.</text>
</comment>
<dbReference type="InterPro" id="IPR004031">
    <property type="entry name" value="PMP22/EMP/MP20/Claudin"/>
</dbReference>
<keyword evidence="2 5" id="KW-0812">Transmembrane</keyword>
<keyword evidence="4 5" id="KW-0472">Membrane</keyword>
<feature type="transmembrane region" description="Helical" evidence="5">
    <location>
        <begin position="164"/>
        <end position="187"/>
    </location>
</feature>
<dbReference type="PANTHER" id="PTHR21284:SF12">
    <property type="entry name" value="EG:80H7.2 PROTEIN"/>
    <property type="match status" value="1"/>
</dbReference>
<organism evidence="6 7">
    <name type="scientific">Pinctada imbricata</name>
    <name type="common">Atlantic pearl-oyster</name>
    <name type="synonym">Pinctada martensii</name>
    <dbReference type="NCBI Taxonomy" id="66713"/>
    <lineage>
        <taxon>Eukaryota</taxon>
        <taxon>Metazoa</taxon>
        <taxon>Spiralia</taxon>
        <taxon>Lophotrochozoa</taxon>
        <taxon>Mollusca</taxon>
        <taxon>Bivalvia</taxon>
        <taxon>Autobranchia</taxon>
        <taxon>Pteriomorphia</taxon>
        <taxon>Pterioida</taxon>
        <taxon>Pterioidea</taxon>
        <taxon>Pteriidae</taxon>
        <taxon>Pinctada</taxon>
    </lineage>
</organism>
<dbReference type="Pfam" id="PF00822">
    <property type="entry name" value="PMP22_Claudin"/>
    <property type="match status" value="1"/>
</dbReference>
<evidence type="ECO:0000313" key="6">
    <source>
        <dbReference type="EMBL" id="KAK3086501.1"/>
    </source>
</evidence>
<dbReference type="Gene3D" id="1.20.140.150">
    <property type="match status" value="1"/>
</dbReference>
<accession>A0AA88XJG1</accession>
<comment type="subcellular location">
    <subcellularLocation>
        <location evidence="1">Membrane</location>
        <topology evidence="1">Multi-pass membrane protein</topology>
    </subcellularLocation>
</comment>
<proteinExistence type="predicted"/>
<evidence type="ECO:0000256" key="5">
    <source>
        <dbReference type="SAM" id="Phobius"/>
    </source>
</evidence>
<evidence type="ECO:0000256" key="4">
    <source>
        <dbReference type="ARBA" id="ARBA00023136"/>
    </source>
</evidence>
<dbReference type="EMBL" id="VSWD01000012">
    <property type="protein sequence ID" value="KAK3086501.1"/>
    <property type="molecule type" value="Genomic_DNA"/>
</dbReference>
<evidence type="ECO:0000256" key="3">
    <source>
        <dbReference type="ARBA" id="ARBA00022989"/>
    </source>
</evidence>
<evidence type="ECO:0000256" key="1">
    <source>
        <dbReference type="ARBA" id="ARBA00004141"/>
    </source>
</evidence>
<dbReference type="PANTHER" id="PTHR21284">
    <property type="entry name" value="EG:80H7.2 PROTEIN"/>
    <property type="match status" value="1"/>
</dbReference>
<evidence type="ECO:0000256" key="2">
    <source>
        <dbReference type="ARBA" id="ARBA00022692"/>
    </source>
</evidence>
<keyword evidence="7" id="KW-1185">Reference proteome</keyword>
<feature type="transmembrane region" description="Helical" evidence="5">
    <location>
        <begin position="21"/>
        <end position="39"/>
    </location>
</feature>
<gene>
    <name evidence="6" type="ORF">FSP39_019305</name>
</gene>
<feature type="transmembrane region" description="Helical" evidence="5">
    <location>
        <begin position="102"/>
        <end position="126"/>
    </location>
</feature>
<sequence length="196" mass="21989">MACRERVVEIIKAPGISSGSYKAALVLLPINLFLFLLSFSSNHWLTSSAIYNTYGMNYTSRHQGLWRYCQETSGVQCCGYINDVISLHHHSVPPYLNATRSFMVIGLFTQIFCLVSVLASVIQLVLLIFSLVYMLFISAFSLFLSMTIYGGAYSDSDWTSQYSLSWSFSFCVISGFAYLITAVIFVCDRCNNDADD</sequence>
<name>A0AA88XJG1_PINIB</name>
<dbReference type="Proteomes" id="UP001186944">
    <property type="component" value="Unassembled WGS sequence"/>
</dbReference>
<evidence type="ECO:0000313" key="7">
    <source>
        <dbReference type="Proteomes" id="UP001186944"/>
    </source>
</evidence>
<dbReference type="GO" id="GO:0016020">
    <property type="term" value="C:membrane"/>
    <property type="evidence" value="ECO:0007669"/>
    <property type="project" value="UniProtKB-SubCell"/>
</dbReference>
<keyword evidence="3 5" id="KW-1133">Transmembrane helix</keyword>